<dbReference type="GO" id="GO:0000981">
    <property type="term" value="F:DNA-binding transcription factor activity, RNA polymerase II-specific"/>
    <property type="evidence" value="ECO:0007669"/>
    <property type="project" value="TreeGrafter"/>
</dbReference>
<organism evidence="9 10">
    <name type="scientific">Sarcophilus harrisii</name>
    <name type="common">Tasmanian devil</name>
    <name type="synonym">Sarcophilus laniarius</name>
    <dbReference type="NCBI Taxonomy" id="9305"/>
    <lineage>
        <taxon>Eukaryota</taxon>
        <taxon>Metazoa</taxon>
        <taxon>Chordata</taxon>
        <taxon>Craniata</taxon>
        <taxon>Vertebrata</taxon>
        <taxon>Euteleostomi</taxon>
        <taxon>Mammalia</taxon>
        <taxon>Metatheria</taxon>
        <taxon>Dasyuromorphia</taxon>
        <taxon>Dasyuridae</taxon>
        <taxon>Sarcophilus</taxon>
    </lineage>
</organism>
<reference evidence="9" key="3">
    <citation type="submission" date="2025-09" db="UniProtKB">
        <authorList>
            <consortium name="Ensembl"/>
        </authorList>
    </citation>
    <scope>IDENTIFICATION</scope>
</reference>
<keyword evidence="2" id="KW-0479">Metal-binding</keyword>
<dbReference type="GO" id="GO:0000978">
    <property type="term" value="F:RNA polymerase II cis-regulatory region sequence-specific DNA binding"/>
    <property type="evidence" value="ECO:0007669"/>
    <property type="project" value="TreeGrafter"/>
</dbReference>
<dbReference type="Ensembl" id="ENSSHAT00000048188.1">
    <property type="protein sequence ID" value="ENSSHAP00000026770.1"/>
    <property type="gene ID" value="ENSSHAG00000000766.2"/>
</dbReference>
<dbReference type="Proteomes" id="UP000007648">
    <property type="component" value="Unassembled WGS sequence"/>
</dbReference>
<evidence type="ECO:0000256" key="7">
    <source>
        <dbReference type="SAM" id="MobiDB-lite"/>
    </source>
</evidence>
<reference evidence="9" key="2">
    <citation type="submission" date="2025-08" db="UniProtKB">
        <authorList>
            <consortium name="Ensembl"/>
        </authorList>
    </citation>
    <scope>IDENTIFICATION</scope>
</reference>
<feature type="compositionally biased region" description="Basic and acidic residues" evidence="7">
    <location>
        <begin position="190"/>
        <end position="206"/>
    </location>
</feature>
<evidence type="ECO:0000256" key="1">
    <source>
        <dbReference type="ARBA" id="ARBA00004123"/>
    </source>
</evidence>
<proteinExistence type="predicted"/>
<keyword evidence="10" id="KW-1185">Reference proteome</keyword>
<name>A0A7N4NQ38_SARHA</name>
<feature type="compositionally biased region" description="Low complexity" evidence="7">
    <location>
        <begin position="259"/>
        <end position="273"/>
    </location>
</feature>
<accession>A0A7N4NQ38</accession>
<feature type="region of interest" description="Disordered" evidence="7">
    <location>
        <begin position="369"/>
        <end position="443"/>
    </location>
</feature>
<evidence type="ECO:0000313" key="10">
    <source>
        <dbReference type="Proteomes" id="UP000007648"/>
    </source>
</evidence>
<dbReference type="GeneTree" id="ENSGT00940000169540"/>
<keyword evidence="3 6" id="KW-0863">Zinc-finger</keyword>
<evidence type="ECO:0000313" key="9">
    <source>
        <dbReference type="Ensembl" id="ENSSHAP00000026770.1"/>
    </source>
</evidence>
<comment type="subcellular location">
    <subcellularLocation>
        <location evidence="1">Nucleus</location>
    </subcellularLocation>
</comment>
<sequence>MSSEGPRRSKPGPPAPKAQRPLCTLCGASFEAQTDLCRHVLSRHSRFFASHPEPSEAESGGAPTDQPPERRQQKGKRSGPRPLSHPQAKKSVSANGATASPRPGPLTLSKAVERPPETRTSKAVKSLPGCSTTGLSHPPGSPLLKKGPPAFSGPPPPKNSEDRSPLPGSSKAQCPQPEDEGPLNLSLDGDLGRELDGLLSRAHFETTKGPSPQARAHLPQPGRSHPEAKGYPIDYGFHTRLPAQWEGQAEPGRPEFSARRPPATAPLLLSPPLAKKPKPRASGEAGLPGKWDLPANAFWAPVMELALLSLSSDTGPAQHIGCELCGQLFDNAHGLASHANSHLQEMGVREWHVNNSPIDTLAEILKSQTQAQAGGPPDPTSPGPKAGAEAMGGGPGDSLEAPSAAEPHVPPPARKWDPSSDPLGLSLTTSSHSTARRKFPGRSLHSLQEKLKSEPRRVEIKQETLVVGLQDKGRPSDGPGSPREDQAPQNLASWAEPVRGVRCQLCGEFFRDRRGLSCHARFHLRHMGVTEWYGSPIDKLQEILEKRAKAGLIKKEPTPTELPCPRGEDGPKSPGKGPLALSLTP</sequence>
<keyword evidence="5" id="KW-0539">Nucleus</keyword>
<evidence type="ECO:0000259" key="8">
    <source>
        <dbReference type="PROSITE" id="PS50157"/>
    </source>
</evidence>
<dbReference type="PROSITE" id="PS50157">
    <property type="entry name" value="ZINC_FINGER_C2H2_2"/>
    <property type="match status" value="2"/>
</dbReference>
<evidence type="ECO:0000256" key="6">
    <source>
        <dbReference type="PROSITE-ProRule" id="PRU00042"/>
    </source>
</evidence>
<dbReference type="GO" id="GO:0008270">
    <property type="term" value="F:zinc ion binding"/>
    <property type="evidence" value="ECO:0007669"/>
    <property type="project" value="UniProtKB-KW"/>
</dbReference>
<feature type="region of interest" description="Disordered" evidence="7">
    <location>
        <begin position="551"/>
        <end position="585"/>
    </location>
</feature>
<feature type="region of interest" description="Disordered" evidence="7">
    <location>
        <begin position="247"/>
        <end position="287"/>
    </location>
</feature>
<feature type="region of interest" description="Disordered" evidence="7">
    <location>
        <begin position="1"/>
        <end position="21"/>
    </location>
</feature>
<feature type="domain" description="C2H2-type" evidence="8">
    <location>
        <begin position="320"/>
        <end position="347"/>
    </location>
</feature>
<dbReference type="PANTHER" id="PTHR24396:SF22">
    <property type="entry name" value="PROTEIN WIZ"/>
    <property type="match status" value="1"/>
</dbReference>
<reference evidence="9 10" key="1">
    <citation type="journal article" date="2011" name="Proc. Natl. Acad. Sci. U.S.A.">
        <title>Genetic diversity and population structure of the endangered marsupial Sarcophilus harrisii (Tasmanian devil).</title>
        <authorList>
            <person name="Miller W."/>
            <person name="Hayes V.M."/>
            <person name="Ratan A."/>
            <person name="Petersen D.C."/>
            <person name="Wittekindt N.E."/>
            <person name="Miller J."/>
            <person name="Walenz B."/>
            <person name="Knight J."/>
            <person name="Qi J."/>
            <person name="Zhao F."/>
            <person name="Wang Q."/>
            <person name="Bedoya-Reina O.C."/>
            <person name="Katiyar N."/>
            <person name="Tomsho L.P."/>
            <person name="Kasson L.M."/>
            <person name="Hardie R.A."/>
            <person name="Woodbridge P."/>
            <person name="Tindall E.A."/>
            <person name="Bertelsen M.F."/>
            <person name="Dixon D."/>
            <person name="Pyecroft S."/>
            <person name="Helgen K.M."/>
            <person name="Lesk A.M."/>
            <person name="Pringle T.H."/>
            <person name="Patterson N."/>
            <person name="Zhang Y."/>
            <person name="Kreiss A."/>
            <person name="Woods G.M."/>
            <person name="Jones M.E."/>
            <person name="Schuster S.C."/>
        </authorList>
    </citation>
    <scope>NUCLEOTIDE SEQUENCE [LARGE SCALE GENOMIC DNA]</scope>
</reference>
<gene>
    <name evidence="9" type="primary">LOC116420296</name>
</gene>
<dbReference type="PROSITE" id="PS00028">
    <property type="entry name" value="ZINC_FINGER_C2H2_1"/>
    <property type="match status" value="3"/>
</dbReference>
<evidence type="ECO:0000256" key="2">
    <source>
        <dbReference type="ARBA" id="ARBA00022723"/>
    </source>
</evidence>
<dbReference type="InterPro" id="IPR013087">
    <property type="entry name" value="Znf_C2H2_type"/>
</dbReference>
<dbReference type="PANTHER" id="PTHR24396">
    <property type="entry name" value="ZINC FINGER PROTEIN"/>
    <property type="match status" value="1"/>
</dbReference>
<dbReference type="SMART" id="SM00355">
    <property type="entry name" value="ZnF_C2H2"/>
    <property type="match status" value="3"/>
</dbReference>
<dbReference type="AlphaFoldDB" id="A0A7N4NQ38"/>
<feature type="region of interest" description="Disordered" evidence="7">
    <location>
        <begin position="468"/>
        <end position="492"/>
    </location>
</feature>
<feature type="region of interest" description="Disordered" evidence="7">
    <location>
        <begin position="48"/>
        <end position="235"/>
    </location>
</feature>
<dbReference type="InParanoid" id="A0A7N4NQ38"/>
<evidence type="ECO:0000256" key="3">
    <source>
        <dbReference type="ARBA" id="ARBA00022771"/>
    </source>
</evidence>
<dbReference type="GO" id="GO:0005634">
    <property type="term" value="C:nucleus"/>
    <property type="evidence" value="ECO:0007669"/>
    <property type="project" value="UniProtKB-SubCell"/>
</dbReference>
<feature type="compositionally biased region" description="Basic and acidic residues" evidence="7">
    <location>
        <begin position="111"/>
        <end position="120"/>
    </location>
</feature>
<protein>
    <recommendedName>
        <fullName evidence="8">C2H2-type domain-containing protein</fullName>
    </recommendedName>
</protein>
<keyword evidence="4" id="KW-0862">Zinc</keyword>
<feature type="domain" description="C2H2-type" evidence="8">
    <location>
        <begin position="501"/>
        <end position="523"/>
    </location>
</feature>
<evidence type="ECO:0000256" key="4">
    <source>
        <dbReference type="ARBA" id="ARBA00022833"/>
    </source>
</evidence>
<evidence type="ECO:0000256" key="5">
    <source>
        <dbReference type="ARBA" id="ARBA00023242"/>
    </source>
</evidence>
<feature type="compositionally biased region" description="Low complexity" evidence="7">
    <location>
        <begin position="423"/>
        <end position="433"/>
    </location>
</feature>
<dbReference type="InterPro" id="IPR051643">
    <property type="entry name" value="Transcr_Reg_ZincFinger"/>
</dbReference>